<evidence type="ECO:0000313" key="2">
    <source>
        <dbReference type="Proteomes" id="UP001066276"/>
    </source>
</evidence>
<protein>
    <submittedName>
        <fullName evidence="1">Uncharacterized protein</fullName>
    </submittedName>
</protein>
<keyword evidence="2" id="KW-1185">Reference proteome</keyword>
<evidence type="ECO:0000313" key="1">
    <source>
        <dbReference type="EMBL" id="KAJ1116038.1"/>
    </source>
</evidence>
<proteinExistence type="predicted"/>
<dbReference type="EMBL" id="JANPWB010000012">
    <property type="protein sequence ID" value="KAJ1116038.1"/>
    <property type="molecule type" value="Genomic_DNA"/>
</dbReference>
<dbReference type="AlphaFoldDB" id="A0AAV7NRZ8"/>
<comment type="caution">
    <text evidence="1">The sequence shown here is derived from an EMBL/GenBank/DDBJ whole genome shotgun (WGS) entry which is preliminary data.</text>
</comment>
<organism evidence="1 2">
    <name type="scientific">Pleurodeles waltl</name>
    <name type="common">Iberian ribbed newt</name>
    <dbReference type="NCBI Taxonomy" id="8319"/>
    <lineage>
        <taxon>Eukaryota</taxon>
        <taxon>Metazoa</taxon>
        <taxon>Chordata</taxon>
        <taxon>Craniata</taxon>
        <taxon>Vertebrata</taxon>
        <taxon>Euteleostomi</taxon>
        <taxon>Amphibia</taxon>
        <taxon>Batrachia</taxon>
        <taxon>Caudata</taxon>
        <taxon>Salamandroidea</taxon>
        <taxon>Salamandridae</taxon>
        <taxon>Pleurodelinae</taxon>
        <taxon>Pleurodeles</taxon>
    </lineage>
</organism>
<accession>A0AAV7NRZ8</accession>
<name>A0AAV7NRZ8_PLEWA</name>
<dbReference type="Proteomes" id="UP001066276">
    <property type="component" value="Chromosome 8"/>
</dbReference>
<reference evidence="1" key="1">
    <citation type="journal article" date="2022" name="bioRxiv">
        <title>Sequencing and chromosome-scale assembly of the giantPleurodeles waltlgenome.</title>
        <authorList>
            <person name="Brown T."/>
            <person name="Elewa A."/>
            <person name="Iarovenko S."/>
            <person name="Subramanian E."/>
            <person name="Araus A.J."/>
            <person name="Petzold A."/>
            <person name="Susuki M."/>
            <person name="Suzuki K.-i.T."/>
            <person name="Hayashi T."/>
            <person name="Toyoda A."/>
            <person name="Oliveira C."/>
            <person name="Osipova E."/>
            <person name="Leigh N.D."/>
            <person name="Simon A."/>
            <person name="Yun M.H."/>
        </authorList>
    </citation>
    <scope>NUCLEOTIDE SEQUENCE</scope>
    <source>
        <strain evidence="1">20211129_DDA</strain>
        <tissue evidence="1">Liver</tissue>
    </source>
</reference>
<sequence length="166" mass="18385">MAARPDHEAVRAVLITLGAAQRGNLLRPRVRQEAWVGMERQTQAAARGMAVAVVAYSSPKGRSGCKDVLELDYDVESEEWEEDKVCEDDGVGQKQMAWSGGDSQETGVCVLRESSVDVGSIQGRRKLIAPFNRCHKKDLGMPSDMKDWWVVSDEKGGVHRPRYANL</sequence>
<gene>
    <name evidence="1" type="ORF">NDU88_004257</name>
</gene>